<evidence type="ECO:0000256" key="2">
    <source>
        <dbReference type="SAM" id="Phobius"/>
    </source>
</evidence>
<name>A0A9N9UF34_9HYPO</name>
<dbReference type="AlphaFoldDB" id="A0A9N9UF34"/>
<reference evidence="3" key="1">
    <citation type="submission" date="2021-10" db="EMBL/GenBank/DDBJ databases">
        <authorList>
            <person name="Piombo E."/>
        </authorList>
    </citation>
    <scope>NUCLEOTIDE SEQUENCE</scope>
</reference>
<feature type="transmembrane region" description="Helical" evidence="2">
    <location>
        <begin position="237"/>
        <end position="264"/>
    </location>
</feature>
<proteinExistence type="predicted"/>
<evidence type="ECO:0000313" key="4">
    <source>
        <dbReference type="Proteomes" id="UP000754883"/>
    </source>
</evidence>
<evidence type="ECO:0000313" key="3">
    <source>
        <dbReference type="EMBL" id="CAG9986765.1"/>
    </source>
</evidence>
<keyword evidence="2" id="KW-1133">Transmembrane helix</keyword>
<feature type="compositionally biased region" description="Polar residues" evidence="1">
    <location>
        <begin position="179"/>
        <end position="195"/>
    </location>
</feature>
<accession>A0A9N9UF34</accession>
<protein>
    <submittedName>
        <fullName evidence="3">Uncharacterized protein</fullName>
    </submittedName>
</protein>
<dbReference type="EMBL" id="CABFNO020001405">
    <property type="protein sequence ID" value="CAG9986765.1"/>
    <property type="molecule type" value="Genomic_DNA"/>
</dbReference>
<keyword evidence="4" id="KW-1185">Reference proteome</keyword>
<comment type="caution">
    <text evidence="3">The sequence shown here is derived from an EMBL/GenBank/DDBJ whole genome shotgun (WGS) entry which is preliminary data.</text>
</comment>
<feature type="transmembrane region" description="Helical" evidence="2">
    <location>
        <begin position="356"/>
        <end position="374"/>
    </location>
</feature>
<feature type="region of interest" description="Disordered" evidence="1">
    <location>
        <begin position="153"/>
        <end position="195"/>
    </location>
</feature>
<dbReference type="OrthoDB" id="3527261at2759"/>
<gene>
    <name evidence="3" type="ORF">CBYS24578_00007963</name>
</gene>
<dbReference type="Proteomes" id="UP000754883">
    <property type="component" value="Unassembled WGS sequence"/>
</dbReference>
<keyword evidence="2" id="KW-0812">Transmembrane</keyword>
<feature type="compositionally biased region" description="Basic and acidic residues" evidence="1">
    <location>
        <begin position="168"/>
        <end position="178"/>
    </location>
</feature>
<sequence>MRFTFTFDTILNSVPFGSLIDRIMSSSSINAALGSLGIVPLIPCPPLPLIITEWAAILPLICHLASQRDDYVTTGDVALQGKLSIGLFPRLGTLSGISRLLERGTEYLDFASTKGGSSRTVWDVKWGSVFPCANGAAIGAISAYLLSRNKESPTCMPETPSHQTARQNSEKSSIKDDPSSTPAYMSYSGGSNPKEQGSIRRFQTLHVYEFHRSQKRSSLGQRFRQFLHVLPVQVASWVLLMGLAVFFLLFGCYGTCAIVVCSTISEIVAHNVKMLRSPTYLKNSEHHDACMLVAAHENATEWHLYIGDRAIVDSLLNKQMFIVPSGPRIKFAATWFWFAHLFQLAAMSFVAAQKGWDGVCLITLLTTHLAFYFFHSSRGLAQDWLEAEGIDARVKSFKFSGRFGLIGAIQLFSGSTVTRWMDTILAPHARREAWLEWLQGVYPAGNLDVTDASWVQFSSDAAFAGAEVLMREFTVVSTPSTSA</sequence>
<feature type="transmembrane region" description="Helical" evidence="2">
    <location>
        <begin position="329"/>
        <end position="350"/>
    </location>
</feature>
<keyword evidence="2" id="KW-0472">Membrane</keyword>
<evidence type="ECO:0000256" key="1">
    <source>
        <dbReference type="SAM" id="MobiDB-lite"/>
    </source>
</evidence>
<organism evidence="3 4">
    <name type="scientific">Clonostachys byssicola</name>
    <dbReference type="NCBI Taxonomy" id="160290"/>
    <lineage>
        <taxon>Eukaryota</taxon>
        <taxon>Fungi</taxon>
        <taxon>Dikarya</taxon>
        <taxon>Ascomycota</taxon>
        <taxon>Pezizomycotina</taxon>
        <taxon>Sordariomycetes</taxon>
        <taxon>Hypocreomycetidae</taxon>
        <taxon>Hypocreales</taxon>
        <taxon>Bionectriaceae</taxon>
        <taxon>Clonostachys</taxon>
    </lineage>
</organism>